<dbReference type="AlphaFoldDB" id="A0A8J3NSZ2"/>
<comment type="caution">
    <text evidence="3">The sequence shown here is derived from an EMBL/GenBank/DDBJ whole genome shotgun (WGS) entry which is preliminary data.</text>
</comment>
<keyword evidence="2" id="KW-0732">Signal</keyword>
<accession>A0A8J3NSZ2</accession>
<feature type="compositionally biased region" description="Low complexity" evidence="1">
    <location>
        <begin position="37"/>
        <end position="48"/>
    </location>
</feature>
<dbReference type="Proteomes" id="UP000619293">
    <property type="component" value="Unassembled WGS sequence"/>
</dbReference>
<evidence type="ECO:0000256" key="2">
    <source>
        <dbReference type="SAM" id="SignalP"/>
    </source>
</evidence>
<organism evidence="3 4">
    <name type="scientific">Catellatospora chokoriensis</name>
    <dbReference type="NCBI Taxonomy" id="310353"/>
    <lineage>
        <taxon>Bacteria</taxon>
        <taxon>Bacillati</taxon>
        <taxon>Actinomycetota</taxon>
        <taxon>Actinomycetes</taxon>
        <taxon>Micromonosporales</taxon>
        <taxon>Micromonosporaceae</taxon>
        <taxon>Catellatospora</taxon>
    </lineage>
</organism>
<evidence type="ECO:0000256" key="1">
    <source>
        <dbReference type="SAM" id="MobiDB-lite"/>
    </source>
</evidence>
<evidence type="ECO:0000313" key="3">
    <source>
        <dbReference type="EMBL" id="GIF89780.1"/>
    </source>
</evidence>
<keyword evidence="4" id="KW-1185">Reference proteome</keyword>
<protein>
    <recommendedName>
        <fullName evidence="5">Lipoprotein</fullName>
    </recommendedName>
</protein>
<dbReference type="EMBL" id="BONG01000018">
    <property type="protein sequence ID" value="GIF89780.1"/>
    <property type="molecule type" value="Genomic_DNA"/>
</dbReference>
<dbReference type="PROSITE" id="PS51257">
    <property type="entry name" value="PROKAR_LIPOPROTEIN"/>
    <property type="match status" value="1"/>
</dbReference>
<evidence type="ECO:0000313" key="4">
    <source>
        <dbReference type="Proteomes" id="UP000619293"/>
    </source>
</evidence>
<feature type="signal peptide" evidence="2">
    <location>
        <begin position="1"/>
        <end position="19"/>
    </location>
</feature>
<name>A0A8J3NSZ2_9ACTN</name>
<feature type="chain" id="PRO_5039038561" description="Lipoprotein" evidence="2">
    <location>
        <begin position="20"/>
        <end position="188"/>
    </location>
</feature>
<feature type="region of interest" description="Disordered" evidence="1">
    <location>
        <begin position="24"/>
        <end position="54"/>
    </location>
</feature>
<evidence type="ECO:0008006" key="5">
    <source>
        <dbReference type="Google" id="ProtNLM"/>
    </source>
</evidence>
<reference evidence="3 4" key="1">
    <citation type="submission" date="2021-01" db="EMBL/GenBank/DDBJ databases">
        <title>Whole genome shotgun sequence of Catellatospora chokoriensis NBRC 107358.</title>
        <authorList>
            <person name="Komaki H."/>
            <person name="Tamura T."/>
        </authorList>
    </citation>
    <scope>NUCLEOTIDE SEQUENCE [LARGE SCALE GENOMIC DNA]</scope>
    <source>
        <strain evidence="3 4">NBRC 107358</strain>
    </source>
</reference>
<proteinExistence type="predicted"/>
<gene>
    <name evidence="3" type="ORF">Cch02nite_32240</name>
</gene>
<sequence>MNRATATTLLAASICAALAGCGTSEPAATPTVEPSVTTAAPASPSPTSDPQRDPARQAIDAYLVTQRAFVAASRAGDPNFPALTERTAGQALKLLQGALTTMQEQGLRGRGETLFHPAVDSMQPAQQPTKIRVRDCMDTRDSSRYKADGSAFNDAPGGFRLVLADLEITSGTWKVTGLAIHKVGSCKP</sequence>